<comment type="caution">
    <text evidence="1">The sequence shown here is derived from an EMBL/GenBank/DDBJ whole genome shotgun (WGS) entry which is preliminary data.</text>
</comment>
<name>A0AAU9XWY4_9CNID</name>
<protein>
    <submittedName>
        <fullName evidence="1">Uncharacterized protein</fullName>
    </submittedName>
</protein>
<evidence type="ECO:0000313" key="2">
    <source>
        <dbReference type="Proteomes" id="UP001159428"/>
    </source>
</evidence>
<accession>A0AAU9XWY4</accession>
<sequence>MRFTDRPENLTTRATFVSEDNKALNQLHSAERDSDVTKMKSTLPFELSIDSRDGTGRKQRMKVVA</sequence>
<dbReference type="EMBL" id="CALNXJ010000074">
    <property type="protein sequence ID" value="CAH3160198.1"/>
    <property type="molecule type" value="Genomic_DNA"/>
</dbReference>
<gene>
    <name evidence="1" type="ORF">PMEA_00032295</name>
</gene>
<reference evidence="1 2" key="1">
    <citation type="submission" date="2022-05" db="EMBL/GenBank/DDBJ databases">
        <authorList>
            <consortium name="Genoscope - CEA"/>
            <person name="William W."/>
        </authorList>
    </citation>
    <scope>NUCLEOTIDE SEQUENCE [LARGE SCALE GENOMIC DNA]</scope>
</reference>
<dbReference type="AlphaFoldDB" id="A0AAU9XWY4"/>
<evidence type="ECO:0000313" key="1">
    <source>
        <dbReference type="EMBL" id="CAH3160198.1"/>
    </source>
</evidence>
<keyword evidence="2" id="KW-1185">Reference proteome</keyword>
<dbReference type="Proteomes" id="UP001159428">
    <property type="component" value="Unassembled WGS sequence"/>
</dbReference>
<proteinExistence type="predicted"/>
<organism evidence="1 2">
    <name type="scientific">Pocillopora meandrina</name>
    <dbReference type="NCBI Taxonomy" id="46732"/>
    <lineage>
        <taxon>Eukaryota</taxon>
        <taxon>Metazoa</taxon>
        <taxon>Cnidaria</taxon>
        <taxon>Anthozoa</taxon>
        <taxon>Hexacorallia</taxon>
        <taxon>Scleractinia</taxon>
        <taxon>Astrocoeniina</taxon>
        <taxon>Pocilloporidae</taxon>
        <taxon>Pocillopora</taxon>
    </lineage>
</organism>